<dbReference type="FunFam" id="3.30.1330.30:FF:000035">
    <property type="entry name" value="TrmH family RNA methyltransferase"/>
    <property type="match status" value="1"/>
</dbReference>
<dbReference type="SUPFAM" id="SSF75217">
    <property type="entry name" value="alpha/beta knot"/>
    <property type="match status" value="1"/>
</dbReference>
<evidence type="ECO:0000313" key="13">
    <source>
        <dbReference type="Proteomes" id="UP000672032"/>
    </source>
</evidence>
<keyword evidence="13" id="KW-1185">Reference proteome</keyword>
<feature type="region of interest" description="Disordered" evidence="10">
    <location>
        <begin position="299"/>
        <end position="338"/>
    </location>
</feature>
<comment type="subcellular location">
    <subcellularLocation>
        <location evidence="1">Mitochondrion</location>
    </subcellularLocation>
</comment>
<feature type="compositionally biased region" description="Basic residues" evidence="10">
    <location>
        <begin position="127"/>
        <end position="139"/>
    </location>
</feature>
<dbReference type="InterPro" id="IPR001537">
    <property type="entry name" value="SpoU_MeTrfase"/>
</dbReference>
<evidence type="ECO:0000256" key="9">
    <source>
        <dbReference type="ARBA" id="ARBA00034881"/>
    </source>
</evidence>
<sequence>MSTILLTAAKAPKRLSFILQPLYLSSCSVRYASVNSGINRGLRKSKGVGLRSKDKGRPSREDDAGGRGFQIPGSNPHVRGKQGKSSADSSGGKNKSMHARFKGNGDYDQRNSKPHNSASPFGDRRNKDRRKKEKPGKSKRFQDDDFYKEESSGGRRDKDISKKGKPEKSQRPRGNDSYEGDSFGQYEESRNNRSGYEMKSYDSYGAQDKTSSYKKQSFSKSSEFPGDEPLPEKKNFTEPSEPRDNSSQYKDYPSFKRVSNRFGVRDSNSRKGYTYPSKYPTREERLAVKAAKREAYLESSRSFPQSLPHPASHPEFEAPARYSSGSRPSEFSPSNDTSSFAKKMPISIPYTTPASEFLYGTSVVEAALSARARKGRKLYKLYIYKGEDRQNAERDGVVTRLARIKGVEVVSVEGFDWLRTLDKMSQGRPHNGYILEASPLPRLPVLSLGEVTEQKDSATISLTLDHQSREEIEINGTDTTLEVHQDFTARKPLVLLLDSIVDPQNLGALLRTAAFMGVAAVAISTRNSASFTPVVFKASAGAIETMELLSVNKPSGFIKDSQTAGWKIYAAIAPPAPRNADSRYMWPAPSTEFVWTHNLQDPLREDPCILMIGGEGEGLRKNLKDLADVHLSIKGASKRGKLDSLNVSVATGILCDAFMRQMPKRTVEEAVQEVEEEMEKLDDNQVF</sequence>
<dbReference type="OrthoDB" id="270651at2759"/>
<organism evidence="12 13">
    <name type="scientific">Monilinia vaccinii-corymbosi</name>
    <dbReference type="NCBI Taxonomy" id="61207"/>
    <lineage>
        <taxon>Eukaryota</taxon>
        <taxon>Fungi</taxon>
        <taxon>Dikarya</taxon>
        <taxon>Ascomycota</taxon>
        <taxon>Pezizomycotina</taxon>
        <taxon>Leotiomycetes</taxon>
        <taxon>Helotiales</taxon>
        <taxon>Sclerotiniaceae</taxon>
        <taxon>Monilinia</taxon>
    </lineage>
</organism>
<feature type="compositionally biased region" description="Low complexity" evidence="10">
    <location>
        <begin position="209"/>
        <end position="222"/>
    </location>
</feature>
<dbReference type="Gene3D" id="3.30.1330.30">
    <property type="match status" value="1"/>
</dbReference>
<dbReference type="SMART" id="SM00967">
    <property type="entry name" value="SpoU_sub_bind"/>
    <property type="match status" value="1"/>
</dbReference>
<evidence type="ECO:0000256" key="4">
    <source>
        <dbReference type="ARBA" id="ARBA00022603"/>
    </source>
</evidence>
<dbReference type="InterPro" id="IPR013123">
    <property type="entry name" value="SpoU_subst-bd"/>
</dbReference>
<feature type="region of interest" description="Disordered" evidence="10">
    <location>
        <begin position="39"/>
        <end position="279"/>
    </location>
</feature>
<name>A0A8A3P6Y5_9HELO</name>
<dbReference type="GO" id="GO:0003723">
    <property type="term" value="F:RNA binding"/>
    <property type="evidence" value="ECO:0007669"/>
    <property type="project" value="InterPro"/>
</dbReference>
<dbReference type="CDD" id="cd18105">
    <property type="entry name" value="SpoU-like_MRM1"/>
    <property type="match status" value="1"/>
</dbReference>
<dbReference type="InterPro" id="IPR029026">
    <property type="entry name" value="tRNA_m1G_MTases_N"/>
</dbReference>
<evidence type="ECO:0000256" key="5">
    <source>
        <dbReference type="ARBA" id="ARBA00022679"/>
    </source>
</evidence>
<dbReference type="AlphaFoldDB" id="A0A8A3P6Y5"/>
<keyword evidence="7" id="KW-0809">Transit peptide</keyword>
<evidence type="ECO:0000256" key="1">
    <source>
        <dbReference type="ARBA" id="ARBA00004173"/>
    </source>
</evidence>
<keyword evidence="5" id="KW-0808">Transferase</keyword>
<feature type="compositionally biased region" description="Low complexity" evidence="10">
    <location>
        <begin position="323"/>
        <end position="334"/>
    </location>
</feature>
<reference evidence="12" key="1">
    <citation type="submission" date="2020-10" db="EMBL/GenBank/DDBJ databases">
        <title>Genome Sequence of Monilinia vaccinii-corymbosi Sheds Light on Mummy Berry Disease Infection of Blueberry and Mating Type.</title>
        <authorList>
            <person name="Yow A.G."/>
            <person name="Zhang Y."/>
            <person name="Bansal K."/>
            <person name="Eacker S.M."/>
            <person name="Sullivan S."/>
            <person name="Liachko I."/>
            <person name="Cubeta M.A."/>
            <person name="Rollins J.A."/>
            <person name="Ashrafi H."/>
        </authorList>
    </citation>
    <scope>NUCLEOTIDE SEQUENCE</scope>
    <source>
        <strain evidence="12">RL-1</strain>
    </source>
</reference>
<feature type="compositionally biased region" description="Basic and acidic residues" evidence="10">
    <location>
        <begin position="230"/>
        <end position="244"/>
    </location>
</feature>
<dbReference type="SUPFAM" id="SSF55315">
    <property type="entry name" value="L30e-like"/>
    <property type="match status" value="1"/>
</dbReference>
<dbReference type="InterPro" id="IPR047261">
    <property type="entry name" value="MRM1_MeTrfase_dom"/>
</dbReference>
<dbReference type="GO" id="GO:0016435">
    <property type="term" value="F:rRNA (guanine) methyltransferase activity"/>
    <property type="evidence" value="ECO:0007669"/>
    <property type="project" value="TreeGrafter"/>
</dbReference>
<keyword evidence="6" id="KW-0949">S-adenosyl-L-methionine</keyword>
<evidence type="ECO:0000256" key="2">
    <source>
        <dbReference type="ARBA" id="ARBA00007228"/>
    </source>
</evidence>
<feature type="compositionally biased region" description="Polar residues" evidence="10">
    <location>
        <begin position="83"/>
        <end position="93"/>
    </location>
</feature>
<comment type="similarity">
    <text evidence="2">Belongs to the class IV-like SAM-binding methyltransferase superfamily. RNA methyltransferase TrmH family.</text>
</comment>
<dbReference type="PANTHER" id="PTHR46103">
    <property type="entry name" value="RRNA METHYLTRANSFERASE 1, MITOCHONDRIAL"/>
    <property type="match status" value="1"/>
</dbReference>
<evidence type="ECO:0000256" key="8">
    <source>
        <dbReference type="ARBA" id="ARBA00023128"/>
    </source>
</evidence>
<evidence type="ECO:0000256" key="7">
    <source>
        <dbReference type="ARBA" id="ARBA00022946"/>
    </source>
</evidence>
<evidence type="ECO:0000256" key="6">
    <source>
        <dbReference type="ARBA" id="ARBA00022691"/>
    </source>
</evidence>
<dbReference type="PANTHER" id="PTHR46103:SF1">
    <property type="entry name" value="RRNA METHYLTRANSFERASE 1, MITOCHONDRIAL"/>
    <property type="match status" value="1"/>
</dbReference>
<keyword evidence="8" id="KW-0496">Mitochondrion</keyword>
<dbReference type="EMBL" id="CP063406">
    <property type="protein sequence ID" value="QSZ31566.1"/>
    <property type="molecule type" value="Genomic_DNA"/>
</dbReference>
<dbReference type="InterPro" id="IPR029064">
    <property type="entry name" value="Ribosomal_eL30-like_sf"/>
</dbReference>
<evidence type="ECO:0000256" key="3">
    <source>
        <dbReference type="ARBA" id="ARBA00022552"/>
    </source>
</evidence>
<dbReference type="Gene3D" id="3.40.1280.10">
    <property type="match status" value="1"/>
</dbReference>
<feature type="domain" description="RNA 2-O ribose methyltransferase substrate binding" evidence="11">
    <location>
        <begin position="357"/>
        <end position="443"/>
    </location>
</feature>
<dbReference type="InterPro" id="IPR047182">
    <property type="entry name" value="MRM1"/>
</dbReference>
<dbReference type="Proteomes" id="UP000672032">
    <property type="component" value="Chromosome 2"/>
</dbReference>
<dbReference type="InterPro" id="IPR029028">
    <property type="entry name" value="Alpha/beta_knot_MTases"/>
</dbReference>
<feature type="compositionally biased region" description="Basic and acidic residues" evidence="10">
    <location>
        <begin position="140"/>
        <end position="176"/>
    </location>
</feature>
<keyword evidence="3" id="KW-0698">rRNA processing</keyword>
<accession>A0A8A3P6Y5</accession>
<evidence type="ECO:0000259" key="11">
    <source>
        <dbReference type="SMART" id="SM00967"/>
    </source>
</evidence>
<dbReference type="GO" id="GO:0005739">
    <property type="term" value="C:mitochondrion"/>
    <property type="evidence" value="ECO:0007669"/>
    <property type="project" value="UniProtKB-SubCell"/>
</dbReference>
<feature type="compositionally biased region" description="Basic and acidic residues" evidence="10">
    <location>
        <begin position="51"/>
        <end position="65"/>
    </location>
</feature>
<protein>
    <recommendedName>
        <fullName evidence="9">rRNA methyltransferase 1, mitochondrial</fullName>
    </recommendedName>
</protein>
<keyword evidence="4" id="KW-0489">Methyltransferase</keyword>
<gene>
    <name evidence="12" type="ORF">DSL72_001133</name>
</gene>
<evidence type="ECO:0000256" key="10">
    <source>
        <dbReference type="SAM" id="MobiDB-lite"/>
    </source>
</evidence>
<proteinExistence type="inferred from homology"/>
<evidence type="ECO:0000313" key="12">
    <source>
        <dbReference type="EMBL" id="QSZ31566.1"/>
    </source>
</evidence>
<dbReference type="Pfam" id="PF00588">
    <property type="entry name" value="SpoU_methylase"/>
    <property type="match status" value="1"/>
</dbReference>